<accession>A0A812S5E5</accession>
<evidence type="ECO:0000256" key="2">
    <source>
        <dbReference type="ARBA" id="ARBA00023043"/>
    </source>
</evidence>
<dbReference type="PANTHER" id="PTHR24198">
    <property type="entry name" value="ANKYRIN REPEAT AND PROTEIN KINASE DOMAIN-CONTAINING PROTEIN"/>
    <property type="match status" value="1"/>
</dbReference>
<feature type="repeat" description="ANK" evidence="3">
    <location>
        <begin position="1074"/>
        <end position="1106"/>
    </location>
</feature>
<dbReference type="InterPro" id="IPR002110">
    <property type="entry name" value="Ankyrin_rpt"/>
</dbReference>
<feature type="repeat" description="ANK" evidence="3">
    <location>
        <begin position="770"/>
        <end position="795"/>
    </location>
</feature>
<dbReference type="Gene3D" id="1.25.40.20">
    <property type="entry name" value="Ankyrin repeat-containing domain"/>
    <property type="match status" value="5"/>
</dbReference>
<evidence type="ECO:0000256" key="1">
    <source>
        <dbReference type="ARBA" id="ARBA00022737"/>
    </source>
</evidence>
<feature type="repeat" description="ANK" evidence="3">
    <location>
        <begin position="737"/>
        <end position="769"/>
    </location>
</feature>
<feature type="repeat" description="ANK" evidence="3">
    <location>
        <begin position="1008"/>
        <end position="1040"/>
    </location>
</feature>
<feature type="repeat" description="ANK" evidence="3">
    <location>
        <begin position="838"/>
        <end position="871"/>
    </location>
</feature>
<feature type="repeat" description="ANK" evidence="3">
    <location>
        <begin position="975"/>
        <end position="1007"/>
    </location>
</feature>
<organism evidence="5 6">
    <name type="scientific">Symbiodinium natans</name>
    <dbReference type="NCBI Taxonomy" id="878477"/>
    <lineage>
        <taxon>Eukaryota</taxon>
        <taxon>Sar</taxon>
        <taxon>Alveolata</taxon>
        <taxon>Dinophyceae</taxon>
        <taxon>Suessiales</taxon>
        <taxon>Symbiodiniaceae</taxon>
        <taxon>Symbiodinium</taxon>
    </lineage>
</organism>
<dbReference type="PRINTS" id="PR01415">
    <property type="entry name" value="ANKYRIN"/>
</dbReference>
<dbReference type="PANTHER" id="PTHR24198:SF165">
    <property type="entry name" value="ANKYRIN REPEAT-CONTAINING PROTEIN-RELATED"/>
    <property type="match status" value="1"/>
</dbReference>
<evidence type="ECO:0000256" key="3">
    <source>
        <dbReference type="PROSITE-ProRule" id="PRU00023"/>
    </source>
</evidence>
<dbReference type="InterPro" id="IPR018247">
    <property type="entry name" value="EF_Hand_1_Ca_BS"/>
</dbReference>
<reference evidence="5" key="1">
    <citation type="submission" date="2021-02" db="EMBL/GenBank/DDBJ databases">
        <authorList>
            <person name="Dougan E. K."/>
            <person name="Rhodes N."/>
            <person name="Thang M."/>
            <person name="Chan C."/>
        </authorList>
    </citation>
    <scope>NUCLEOTIDE SEQUENCE</scope>
</reference>
<dbReference type="PROSITE" id="PS00018">
    <property type="entry name" value="EF_HAND_1"/>
    <property type="match status" value="1"/>
</dbReference>
<keyword evidence="2 3" id="KW-0040">ANK repeat</keyword>
<comment type="caution">
    <text evidence="5">The sequence shown here is derived from an EMBL/GenBank/DDBJ whole genome shotgun (WGS) entry which is preliminary data.</text>
</comment>
<feature type="repeat" description="ANK" evidence="3">
    <location>
        <begin position="606"/>
        <end position="638"/>
    </location>
</feature>
<sequence>MGCCESKLPAELPAKSCPAQPPTEGDLLGREGAPLQLPCSAAPNLLTSRAREPLKGAHVAPRSWEDHLKTVGVELQPLLRDHAFVATCCDLDCSGNLDEHELKQALACFGLKPPPQQVTELMGARARLDTETFRQVALDLAKHLPREMRCPAAVPHSLRGMALGQLKYLQEIFVASGWLERRCQQHNDEHADAIQQGMAFQQGPNLYAMDSHVVTPLTKPGECEARRQLGESKLVPRARHQSSFSELVNPSGCRVHFFVSHFWGHLFEKTMQALGAWAQLHFKGLAPFADAVVYWICLFALNQHQVAEEVGELPMQGPFNAALAQARGGAVMIMDEKAEPFKRIWCLFEVHRLQEMNRPLELITDTGAFRNVLQNARGSVEEVAAQELLYCAASTLWNVKAYEARSSSELDKQRILCSICDPHLRNLSGQHLQQLGFQPSAFNEFDNKIHSLLSTHLLEAFVEAGDVIRSFECFAHGARFTPAQLAKFLETAGPQMGDPQKMVPMVLAKLLRETAHHGHGPETRALIEAGADLDTSAGDGITALMFAIMGAHTEVVCDLVHARADVQAVANVDGMTPLLHAAVTGSSDILSALLQAGASTAVTNAAGLTPVLMAADRGHAPALALLSQHRADMHATDTRLRTPLTVVAGLGHAEAARVLIGLRADTERRDMDGDTALTFAAALGKDTIVDVLLDARAEIAALNNDNKSALLLSSAGGHEAVVQHLLRARADTSKAQNGGDCLLAAAENGHTLVADLLIRAGMQVNDVDEGGAAPIHMACFKGHSEVVELLFKSGAVATQRIHEIGVSPLLAAVAPGHEAAARVVLRACPTSVGDVDAKGRTGLHMAALHHDHDDIIKLLLEARADVNATDPDGITALMLAAVEGHEAPTRCLLDAGAVAAARAQNGTTALMGAVVAGSCAVVKMLLPELAEGQLEAVDHAGTSALMMASARGDATMVASFLGHQKEAGVHQKDSEGRDSLLLACTGGHTHVAELLLEAGANVETRDRRNFTPLQAASLEGSESLVTLLLGFRADPNVRGPHGRHSLFAAAFCDSPSVAKLLLTARAELDLEDCHGVTPLMLAAEKGHYEMTHLLLESRADMNARSQNGCSALVAALECGHESVAQLLRSAGAEETGPSITIRRIGDVPPGLLDLLQNAGSGDGATVPCTALPPELLAVLQGLADS</sequence>
<dbReference type="Pfam" id="PF12796">
    <property type="entry name" value="Ank_2"/>
    <property type="match status" value="6"/>
</dbReference>
<keyword evidence="6" id="KW-1185">Reference proteome</keyword>
<dbReference type="Proteomes" id="UP000604046">
    <property type="component" value="Unassembled WGS sequence"/>
</dbReference>
<proteinExistence type="predicted"/>
<dbReference type="SUPFAM" id="SSF48403">
    <property type="entry name" value="Ankyrin repeat"/>
    <property type="match status" value="2"/>
</dbReference>
<feature type="repeat" description="ANK" evidence="3">
    <location>
        <begin position="539"/>
        <end position="571"/>
    </location>
</feature>
<dbReference type="PROSITE" id="PS50297">
    <property type="entry name" value="ANK_REP_REGION"/>
    <property type="match status" value="7"/>
</dbReference>
<keyword evidence="1" id="KW-0677">Repeat</keyword>
<name>A0A812S5E5_9DINO</name>
<evidence type="ECO:0000256" key="4">
    <source>
        <dbReference type="SAM" id="MobiDB-lite"/>
    </source>
</evidence>
<evidence type="ECO:0000313" key="5">
    <source>
        <dbReference type="EMBL" id="CAE7462240.1"/>
    </source>
</evidence>
<dbReference type="SMART" id="SM00248">
    <property type="entry name" value="ANK"/>
    <property type="match status" value="18"/>
</dbReference>
<feature type="repeat" description="ANK" evidence="3">
    <location>
        <begin position="872"/>
        <end position="904"/>
    </location>
</feature>
<evidence type="ECO:0000313" key="6">
    <source>
        <dbReference type="Proteomes" id="UP000604046"/>
    </source>
</evidence>
<dbReference type="InterPro" id="IPR036770">
    <property type="entry name" value="Ankyrin_rpt-contain_sf"/>
</dbReference>
<dbReference type="AlphaFoldDB" id="A0A812S5E5"/>
<protein>
    <submittedName>
        <fullName evidence="5">ANKRD50 protein</fullName>
    </submittedName>
</protein>
<feature type="repeat" description="ANK" evidence="3">
    <location>
        <begin position="573"/>
        <end position="605"/>
    </location>
</feature>
<dbReference type="PROSITE" id="PS50088">
    <property type="entry name" value="ANK_REPEAT"/>
    <property type="match status" value="11"/>
</dbReference>
<feature type="repeat" description="ANK" evidence="3">
    <location>
        <begin position="672"/>
        <end position="704"/>
    </location>
</feature>
<dbReference type="OrthoDB" id="441981at2759"/>
<gene>
    <name evidence="5" type="primary">ANKRD50</name>
    <name evidence="5" type="ORF">SNAT2548_LOCUS25726</name>
</gene>
<feature type="region of interest" description="Disordered" evidence="4">
    <location>
        <begin position="13"/>
        <end position="32"/>
    </location>
</feature>
<dbReference type="EMBL" id="CAJNDS010002406">
    <property type="protein sequence ID" value="CAE7462240.1"/>
    <property type="molecule type" value="Genomic_DNA"/>
</dbReference>